<dbReference type="AlphaFoldDB" id="A0AAV3NTE3"/>
<accession>A0AAV3NTE3</accession>
<keyword evidence="5" id="KW-1185">Reference proteome</keyword>
<dbReference type="SMART" id="SM00733">
    <property type="entry name" value="Mterf"/>
    <property type="match status" value="5"/>
</dbReference>
<sequence length="391" mass="44613">MISSRCKILLSQTLKNPSIYHHLPNPHLSFSYAFSSRTLKPPENTNAISDYFVQKHQFSNEVATKAASLLTQLKTPETCETMITFFEGIGFSKSDLQTIVSSRKGPNILCARVDKTIKPKIKIFQDLGFSDTDIVCIITANPWLLMHSANNRIFPSLSVLKNVLGSVDLVARLLKVSAWFFQYDLEKTLIPNIEFLNSCGISLEQLTRHIFNFPRFFLLRPESVKKYVQRVDEMRFPRKSKLYIYAITCLASMSVVTWERKLEVIRSLGITHDQIFVMFQRKPHALAGSQGKITGVVQVIRGSRLYDLADIVQHPGVLTASIEKRLKPRLEVIEILESRNLIQRRPGFSAVHLITDKVFIGRFVTPYQDQLGDTYFLSKAFLNKGRSGRRV</sequence>
<dbReference type="PANTHER" id="PTHR13068:SF130">
    <property type="entry name" value="TRANSCRIPTION TERMINATION FACTOR MTERF6, CHLOROPLASTIC_MITOCHONDRIAL-LIKE"/>
    <property type="match status" value="1"/>
</dbReference>
<comment type="caution">
    <text evidence="4">The sequence shown here is derived from an EMBL/GenBank/DDBJ whole genome shotgun (WGS) entry which is preliminary data.</text>
</comment>
<evidence type="ECO:0000256" key="2">
    <source>
        <dbReference type="ARBA" id="ARBA00022472"/>
    </source>
</evidence>
<gene>
    <name evidence="4" type="ORF">LIER_03504</name>
</gene>
<dbReference type="FunFam" id="1.25.70.10:FF:000001">
    <property type="entry name" value="Mitochondrial transcription termination factor-like"/>
    <property type="match status" value="1"/>
</dbReference>
<dbReference type="EMBL" id="BAABME010000422">
    <property type="protein sequence ID" value="GAA0142659.1"/>
    <property type="molecule type" value="Genomic_DNA"/>
</dbReference>
<dbReference type="GO" id="GO:0003676">
    <property type="term" value="F:nucleic acid binding"/>
    <property type="evidence" value="ECO:0007669"/>
    <property type="project" value="InterPro"/>
</dbReference>
<evidence type="ECO:0000313" key="4">
    <source>
        <dbReference type="EMBL" id="GAA0142659.1"/>
    </source>
</evidence>
<protein>
    <submittedName>
        <fullName evidence="4">Uncharacterized protein</fullName>
    </submittedName>
</protein>
<dbReference type="Gene3D" id="1.25.70.10">
    <property type="entry name" value="Transcription termination factor 3, mitochondrial"/>
    <property type="match status" value="1"/>
</dbReference>
<dbReference type="InterPro" id="IPR003690">
    <property type="entry name" value="MTERF"/>
</dbReference>
<evidence type="ECO:0000313" key="5">
    <source>
        <dbReference type="Proteomes" id="UP001454036"/>
    </source>
</evidence>
<dbReference type="InterPro" id="IPR038538">
    <property type="entry name" value="MTERF_sf"/>
</dbReference>
<dbReference type="GO" id="GO:0006353">
    <property type="term" value="P:DNA-templated transcription termination"/>
    <property type="evidence" value="ECO:0007669"/>
    <property type="project" value="UniProtKB-KW"/>
</dbReference>
<keyword evidence="2" id="KW-0805">Transcription regulation</keyword>
<evidence type="ECO:0000256" key="1">
    <source>
        <dbReference type="ARBA" id="ARBA00007692"/>
    </source>
</evidence>
<name>A0AAV3NTE3_LITER</name>
<dbReference type="PANTHER" id="PTHR13068">
    <property type="entry name" value="CGI-12 PROTEIN-RELATED"/>
    <property type="match status" value="1"/>
</dbReference>
<dbReference type="Pfam" id="PF02536">
    <property type="entry name" value="mTERF"/>
    <property type="match status" value="2"/>
</dbReference>
<reference evidence="4 5" key="1">
    <citation type="submission" date="2024-01" db="EMBL/GenBank/DDBJ databases">
        <title>The complete chloroplast genome sequence of Lithospermum erythrorhizon: insights into the phylogenetic relationship among Boraginaceae species and the maternal lineages of purple gromwells.</title>
        <authorList>
            <person name="Okada T."/>
            <person name="Watanabe K."/>
        </authorList>
    </citation>
    <scope>NUCLEOTIDE SEQUENCE [LARGE SCALE GENOMIC DNA]</scope>
</reference>
<evidence type="ECO:0000256" key="3">
    <source>
        <dbReference type="ARBA" id="ARBA00022946"/>
    </source>
</evidence>
<keyword evidence="2" id="KW-0806">Transcription termination</keyword>
<organism evidence="4 5">
    <name type="scientific">Lithospermum erythrorhizon</name>
    <name type="common">Purple gromwell</name>
    <name type="synonym">Lithospermum officinale var. erythrorhizon</name>
    <dbReference type="NCBI Taxonomy" id="34254"/>
    <lineage>
        <taxon>Eukaryota</taxon>
        <taxon>Viridiplantae</taxon>
        <taxon>Streptophyta</taxon>
        <taxon>Embryophyta</taxon>
        <taxon>Tracheophyta</taxon>
        <taxon>Spermatophyta</taxon>
        <taxon>Magnoliopsida</taxon>
        <taxon>eudicotyledons</taxon>
        <taxon>Gunneridae</taxon>
        <taxon>Pentapetalae</taxon>
        <taxon>asterids</taxon>
        <taxon>lamiids</taxon>
        <taxon>Boraginales</taxon>
        <taxon>Boraginaceae</taxon>
        <taxon>Boraginoideae</taxon>
        <taxon>Lithospermeae</taxon>
        <taxon>Lithospermum</taxon>
    </lineage>
</organism>
<keyword evidence="2" id="KW-0804">Transcription</keyword>
<comment type="similarity">
    <text evidence="1">Belongs to the mTERF family.</text>
</comment>
<proteinExistence type="inferred from homology"/>
<keyword evidence="3" id="KW-0809">Transit peptide</keyword>
<dbReference type="Proteomes" id="UP001454036">
    <property type="component" value="Unassembled WGS sequence"/>
</dbReference>